<dbReference type="InterPro" id="IPR036895">
    <property type="entry name" value="Uracil-DNA_glycosylase-like_sf"/>
</dbReference>
<comment type="catalytic activity">
    <reaction evidence="1 9 11">
        <text>Hydrolyzes single-stranded DNA or mismatched double-stranded DNA and polynucleotides, releasing free uracil.</text>
        <dbReference type="EC" id="3.2.2.27"/>
    </reaction>
</comment>
<dbReference type="GO" id="GO:0004844">
    <property type="term" value="F:uracil DNA N-glycosylase activity"/>
    <property type="evidence" value="ECO:0007669"/>
    <property type="project" value="UniProtKB-UniRule"/>
</dbReference>
<evidence type="ECO:0000256" key="4">
    <source>
        <dbReference type="ARBA" id="ARBA00012030"/>
    </source>
</evidence>
<comment type="function">
    <text evidence="2 9 11">Excises uracil residues from the DNA which can arise as a result of misincorporation of dUMP residues by DNA polymerase or due to deamination of cytosine.</text>
</comment>
<evidence type="ECO:0000256" key="7">
    <source>
        <dbReference type="ARBA" id="ARBA00022801"/>
    </source>
</evidence>
<keyword evidence="6 9" id="KW-0227">DNA damage</keyword>
<keyword evidence="14" id="KW-1185">Reference proteome</keyword>
<evidence type="ECO:0000256" key="3">
    <source>
        <dbReference type="ARBA" id="ARBA00008184"/>
    </source>
</evidence>
<evidence type="ECO:0000259" key="12">
    <source>
        <dbReference type="SMART" id="SM00986"/>
    </source>
</evidence>
<comment type="subcellular location">
    <subcellularLocation>
        <location evidence="9">Cytoplasm</location>
    </subcellularLocation>
</comment>
<evidence type="ECO:0000256" key="11">
    <source>
        <dbReference type="RuleBase" id="RU003780"/>
    </source>
</evidence>
<dbReference type="Proteomes" id="UP000295468">
    <property type="component" value="Unassembled WGS sequence"/>
</dbReference>
<sequence length="221" mass="24961">MNLNLPGRWAEALSQECEKPYFLELLHFVQNEYGTHQCYPPEDQIFRAFDQLPYEEVKVVILGQDPYHGQGQADGLCFSVSPDQSLPPSLLNIYKELSRDLDKPLPANGDLSHWARQGVLLLNATLTVRERLAGSHQGKGWEEFTDAVIRVLNREKSGLIFLLWGGYAKKKAKLIDASRHHILTSGHPSPLSANRGYWFGNGHFSKTNDLLLSQGKPPIDW</sequence>
<dbReference type="GO" id="GO:0005737">
    <property type="term" value="C:cytoplasm"/>
    <property type="evidence" value="ECO:0007669"/>
    <property type="project" value="UniProtKB-SubCell"/>
</dbReference>
<dbReference type="InterPro" id="IPR018085">
    <property type="entry name" value="Ura-DNA_Glyclase_AS"/>
</dbReference>
<organism evidence="13 14">
    <name type="scientific">Zeaxanthinibacter enoshimensis</name>
    <dbReference type="NCBI Taxonomy" id="392009"/>
    <lineage>
        <taxon>Bacteria</taxon>
        <taxon>Pseudomonadati</taxon>
        <taxon>Bacteroidota</taxon>
        <taxon>Flavobacteriia</taxon>
        <taxon>Flavobacteriales</taxon>
        <taxon>Flavobacteriaceae</taxon>
        <taxon>Zeaxanthinibacter</taxon>
    </lineage>
</organism>
<gene>
    <name evidence="9" type="primary">ung</name>
    <name evidence="13" type="ORF">CLV82_2045</name>
</gene>
<comment type="caution">
    <text evidence="13">The sequence shown here is derived from an EMBL/GenBank/DDBJ whole genome shotgun (WGS) entry which is preliminary data.</text>
</comment>
<dbReference type="CDD" id="cd10027">
    <property type="entry name" value="UDG-F1-like"/>
    <property type="match status" value="1"/>
</dbReference>
<evidence type="ECO:0000256" key="2">
    <source>
        <dbReference type="ARBA" id="ARBA00002631"/>
    </source>
</evidence>
<dbReference type="PANTHER" id="PTHR11264:SF0">
    <property type="entry name" value="URACIL-DNA GLYCOSYLASE"/>
    <property type="match status" value="1"/>
</dbReference>
<dbReference type="NCBIfam" id="NF003588">
    <property type="entry name" value="PRK05254.1-1"/>
    <property type="match status" value="1"/>
</dbReference>
<dbReference type="PANTHER" id="PTHR11264">
    <property type="entry name" value="URACIL-DNA GLYCOSYLASE"/>
    <property type="match status" value="1"/>
</dbReference>
<accession>A0A4R6TKY1</accession>
<dbReference type="Pfam" id="PF03167">
    <property type="entry name" value="UDG"/>
    <property type="match status" value="1"/>
</dbReference>
<evidence type="ECO:0000256" key="6">
    <source>
        <dbReference type="ARBA" id="ARBA00022763"/>
    </source>
</evidence>
<keyword evidence="7 9" id="KW-0378">Hydrolase</keyword>
<evidence type="ECO:0000256" key="5">
    <source>
        <dbReference type="ARBA" id="ARBA00018429"/>
    </source>
</evidence>
<dbReference type="NCBIfam" id="NF003592">
    <property type="entry name" value="PRK05254.1-5"/>
    <property type="match status" value="1"/>
</dbReference>
<comment type="similarity">
    <text evidence="3 9 11">Belongs to the uracil-DNA glycosylase (UDG) superfamily. UNG family.</text>
</comment>
<evidence type="ECO:0000256" key="9">
    <source>
        <dbReference type="HAMAP-Rule" id="MF_00148"/>
    </source>
</evidence>
<name>A0A4R6TKY1_9FLAO</name>
<evidence type="ECO:0000313" key="14">
    <source>
        <dbReference type="Proteomes" id="UP000295468"/>
    </source>
</evidence>
<evidence type="ECO:0000313" key="13">
    <source>
        <dbReference type="EMBL" id="TDQ31337.1"/>
    </source>
</evidence>
<dbReference type="PROSITE" id="PS00130">
    <property type="entry name" value="U_DNA_GLYCOSYLASE"/>
    <property type="match status" value="1"/>
</dbReference>
<dbReference type="HAMAP" id="MF_00148">
    <property type="entry name" value="UDG"/>
    <property type="match status" value="1"/>
</dbReference>
<feature type="active site" description="Proton acceptor" evidence="9 10">
    <location>
        <position position="65"/>
    </location>
</feature>
<dbReference type="SUPFAM" id="SSF52141">
    <property type="entry name" value="Uracil-DNA glycosylase-like"/>
    <property type="match status" value="1"/>
</dbReference>
<evidence type="ECO:0000256" key="8">
    <source>
        <dbReference type="ARBA" id="ARBA00023204"/>
    </source>
</evidence>
<dbReference type="SMART" id="SM00987">
    <property type="entry name" value="UreE_C"/>
    <property type="match status" value="1"/>
</dbReference>
<dbReference type="OrthoDB" id="9804372at2"/>
<feature type="domain" description="Uracil-DNA glycosylase-like" evidence="12">
    <location>
        <begin position="49"/>
        <end position="211"/>
    </location>
</feature>
<dbReference type="EC" id="3.2.2.27" evidence="4 9"/>
<proteinExistence type="inferred from homology"/>
<protein>
    <recommendedName>
        <fullName evidence="5 9">Uracil-DNA glycosylase</fullName>
        <shortName evidence="9">UDG</shortName>
        <ecNumber evidence="4 9">3.2.2.27</ecNumber>
    </recommendedName>
</protein>
<dbReference type="AlphaFoldDB" id="A0A4R6TKY1"/>
<keyword evidence="8 9" id="KW-0234">DNA repair</keyword>
<keyword evidence="9" id="KW-0963">Cytoplasm</keyword>
<dbReference type="InterPro" id="IPR005122">
    <property type="entry name" value="Uracil-DNA_glycosylase-like"/>
</dbReference>
<reference evidence="13 14" key="1">
    <citation type="submission" date="2019-03" db="EMBL/GenBank/DDBJ databases">
        <title>Genomic Encyclopedia of Archaeal and Bacterial Type Strains, Phase II (KMG-II): from individual species to whole genera.</title>
        <authorList>
            <person name="Goeker M."/>
        </authorList>
    </citation>
    <scope>NUCLEOTIDE SEQUENCE [LARGE SCALE GENOMIC DNA]</scope>
    <source>
        <strain evidence="13 14">DSM 18435</strain>
    </source>
</reference>
<dbReference type="NCBIfam" id="TIGR00628">
    <property type="entry name" value="ung"/>
    <property type="match status" value="1"/>
</dbReference>
<dbReference type="FunFam" id="3.40.470.10:FF:000001">
    <property type="entry name" value="Uracil-DNA glycosylase"/>
    <property type="match status" value="1"/>
</dbReference>
<dbReference type="Gene3D" id="3.40.470.10">
    <property type="entry name" value="Uracil-DNA glycosylase-like domain"/>
    <property type="match status" value="1"/>
</dbReference>
<dbReference type="SMART" id="SM00986">
    <property type="entry name" value="UDG"/>
    <property type="match status" value="1"/>
</dbReference>
<dbReference type="NCBIfam" id="NF003589">
    <property type="entry name" value="PRK05254.1-2"/>
    <property type="match status" value="1"/>
</dbReference>
<dbReference type="NCBIfam" id="NF003591">
    <property type="entry name" value="PRK05254.1-4"/>
    <property type="match status" value="1"/>
</dbReference>
<dbReference type="GO" id="GO:0097510">
    <property type="term" value="P:base-excision repair, AP site formation via deaminated base removal"/>
    <property type="evidence" value="ECO:0007669"/>
    <property type="project" value="TreeGrafter"/>
</dbReference>
<evidence type="ECO:0000256" key="10">
    <source>
        <dbReference type="PROSITE-ProRule" id="PRU10072"/>
    </source>
</evidence>
<dbReference type="InterPro" id="IPR002043">
    <property type="entry name" value="UDG_fam1"/>
</dbReference>
<dbReference type="EMBL" id="SNYI01000002">
    <property type="protein sequence ID" value="TDQ31337.1"/>
    <property type="molecule type" value="Genomic_DNA"/>
</dbReference>
<evidence type="ECO:0000256" key="1">
    <source>
        <dbReference type="ARBA" id="ARBA00001400"/>
    </source>
</evidence>
<dbReference type="RefSeq" id="WP_133644170.1">
    <property type="nucleotide sequence ID" value="NZ_SNYI01000002.1"/>
</dbReference>